<keyword evidence="3" id="KW-1185">Reference proteome</keyword>
<feature type="signal peptide" evidence="1">
    <location>
        <begin position="1"/>
        <end position="21"/>
    </location>
</feature>
<feature type="chain" id="PRO_5040217119" evidence="1">
    <location>
        <begin position="22"/>
        <end position="52"/>
    </location>
</feature>
<dbReference type="AlphaFoldDB" id="A0A9Q1CG18"/>
<organism evidence="2 3">
    <name type="scientific">Holothuria leucospilota</name>
    <name type="common">Black long sea cucumber</name>
    <name type="synonym">Mertensiothuria leucospilota</name>
    <dbReference type="NCBI Taxonomy" id="206669"/>
    <lineage>
        <taxon>Eukaryota</taxon>
        <taxon>Metazoa</taxon>
        <taxon>Echinodermata</taxon>
        <taxon>Eleutherozoa</taxon>
        <taxon>Echinozoa</taxon>
        <taxon>Holothuroidea</taxon>
        <taxon>Aspidochirotacea</taxon>
        <taxon>Aspidochirotida</taxon>
        <taxon>Holothuriidae</taxon>
        <taxon>Holothuria</taxon>
    </lineage>
</organism>
<gene>
    <name evidence="2" type="ORF">HOLleu_11735</name>
</gene>
<evidence type="ECO:0000313" key="3">
    <source>
        <dbReference type="Proteomes" id="UP001152320"/>
    </source>
</evidence>
<comment type="caution">
    <text evidence="2">The sequence shown here is derived from an EMBL/GenBank/DDBJ whole genome shotgun (WGS) entry which is preliminary data.</text>
</comment>
<reference evidence="2" key="1">
    <citation type="submission" date="2021-10" db="EMBL/GenBank/DDBJ databases">
        <title>Tropical sea cucumber genome reveals ecological adaptation and Cuvierian tubules defense mechanism.</title>
        <authorList>
            <person name="Chen T."/>
        </authorList>
    </citation>
    <scope>NUCLEOTIDE SEQUENCE</scope>
    <source>
        <strain evidence="2">Nanhai2018</strain>
        <tissue evidence="2">Muscle</tissue>
    </source>
</reference>
<name>A0A9Q1CG18_HOLLE</name>
<evidence type="ECO:0000313" key="2">
    <source>
        <dbReference type="EMBL" id="KAJ8044301.1"/>
    </source>
</evidence>
<keyword evidence="1" id="KW-0732">Signal</keyword>
<dbReference type="Proteomes" id="UP001152320">
    <property type="component" value="Chromosome 4"/>
</dbReference>
<sequence>MDLAMILVVLWGIMIQDLVNATYIAIDTMTAAVITITHAEHVMVLAAAQCTI</sequence>
<protein>
    <submittedName>
        <fullName evidence="2">Uncharacterized protein</fullName>
    </submittedName>
</protein>
<accession>A0A9Q1CG18</accession>
<dbReference type="EMBL" id="JAIZAY010000004">
    <property type="protein sequence ID" value="KAJ8044301.1"/>
    <property type="molecule type" value="Genomic_DNA"/>
</dbReference>
<proteinExistence type="predicted"/>
<evidence type="ECO:0000256" key="1">
    <source>
        <dbReference type="SAM" id="SignalP"/>
    </source>
</evidence>